<feature type="domain" description="HD/PDEase" evidence="1">
    <location>
        <begin position="95"/>
        <end position="214"/>
    </location>
</feature>
<dbReference type="InterPro" id="IPR006674">
    <property type="entry name" value="HD_domain"/>
</dbReference>
<reference evidence="2" key="1">
    <citation type="journal article" date="2015" name="Nature">
        <title>Complex archaea that bridge the gap between prokaryotes and eukaryotes.</title>
        <authorList>
            <person name="Spang A."/>
            <person name="Saw J.H."/>
            <person name="Jorgensen S.L."/>
            <person name="Zaremba-Niedzwiedzka K."/>
            <person name="Martijn J."/>
            <person name="Lind A.E."/>
            <person name="van Eijk R."/>
            <person name="Schleper C."/>
            <person name="Guy L."/>
            <person name="Ettema T.J."/>
        </authorList>
    </citation>
    <scope>NUCLEOTIDE SEQUENCE</scope>
</reference>
<protein>
    <recommendedName>
        <fullName evidence="1">HD/PDEase domain-containing protein</fullName>
    </recommendedName>
</protein>
<dbReference type="Gene3D" id="1.10.3210.10">
    <property type="entry name" value="Hypothetical protein af1432"/>
    <property type="match status" value="1"/>
</dbReference>
<name>A0A0F9SP16_9ZZZZ</name>
<gene>
    <name evidence="2" type="ORF">LCGC14_0494680</name>
</gene>
<dbReference type="EMBL" id="LAZR01000567">
    <property type="protein sequence ID" value="KKN64127.1"/>
    <property type="molecule type" value="Genomic_DNA"/>
</dbReference>
<accession>A0A0F9SP16</accession>
<organism evidence="2">
    <name type="scientific">marine sediment metagenome</name>
    <dbReference type="NCBI Taxonomy" id="412755"/>
    <lineage>
        <taxon>unclassified sequences</taxon>
        <taxon>metagenomes</taxon>
        <taxon>ecological metagenomes</taxon>
    </lineage>
</organism>
<dbReference type="Pfam" id="PF01966">
    <property type="entry name" value="HD"/>
    <property type="match status" value="1"/>
</dbReference>
<proteinExistence type="predicted"/>
<dbReference type="InterPro" id="IPR003607">
    <property type="entry name" value="HD/PDEase_dom"/>
</dbReference>
<evidence type="ECO:0000313" key="2">
    <source>
        <dbReference type="EMBL" id="KKN64127.1"/>
    </source>
</evidence>
<evidence type="ECO:0000259" key="1">
    <source>
        <dbReference type="SMART" id="SM00471"/>
    </source>
</evidence>
<comment type="caution">
    <text evidence="2">The sequence shown here is derived from an EMBL/GenBank/DDBJ whole genome shotgun (WGS) entry which is preliminary data.</text>
</comment>
<dbReference type="SMART" id="SM00471">
    <property type="entry name" value="HDc"/>
    <property type="match status" value="1"/>
</dbReference>
<sequence>MPIGQCPGQDKRFWKSTDVFDAPCANCGKVLEFWKDEPKRRCTGCGETAMNPNFDMGCAKWCSFAKECLGLTPGAEADESLCQSLIHEMKAVFGDDRQRIQHALEVLNFAEQILPSLQADPLVVKASAILHDIGIQAAERTHGSSAGTYQEIEGPPIARAILGKFGVDAERIEHICRIVGSHHSANDVDTPEFRIIWDADRLVNTAEECADKDPQQLPEWIDKVYRTDVGRDLARHKLLGAETP</sequence>
<dbReference type="AlphaFoldDB" id="A0A0F9SP16"/>
<dbReference type="SUPFAM" id="SSF109604">
    <property type="entry name" value="HD-domain/PDEase-like"/>
    <property type="match status" value="1"/>
</dbReference>
<dbReference type="CDD" id="cd00077">
    <property type="entry name" value="HDc"/>
    <property type="match status" value="1"/>
</dbReference>